<gene>
    <name evidence="2" type="ORF">EXIGLDRAFT_833744</name>
</gene>
<name>A0A165KFD2_EXIGL</name>
<protein>
    <submittedName>
        <fullName evidence="2">Uncharacterized protein</fullName>
    </submittedName>
</protein>
<evidence type="ECO:0000313" key="3">
    <source>
        <dbReference type="Proteomes" id="UP000077266"/>
    </source>
</evidence>
<dbReference type="EMBL" id="KV425945">
    <property type="protein sequence ID" value="KZV96251.1"/>
    <property type="molecule type" value="Genomic_DNA"/>
</dbReference>
<keyword evidence="1" id="KW-0732">Signal</keyword>
<dbReference type="AlphaFoldDB" id="A0A165KFD2"/>
<dbReference type="InParanoid" id="A0A165KFD2"/>
<organism evidence="2 3">
    <name type="scientific">Exidia glandulosa HHB12029</name>
    <dbReference type="NCBI Taxonomy" id="1314781"/>
    <lineage>
        <taxon>Eukaryota</taxon>
        <taxon>Fungi</taxon>
        <taxon>Dikarya</taxon>
        <taxon>Basidiomycota</taxon>
        <taxon>Agaricomycotina</taxon>
        <taxon>Agaricomycetes</taxon>
        <taxon>Auriculariales</taxon>
        <taxon>Exidiaceae</taxon>
        <taxon>Exidia</taxon>
    </lineage>
</organism>
<reference evidence="2 3" key="1">
    <citation type="journal article" date="2016" name="Mol. Biol. Evol.">
        <title>Comparative Genomics of Early-Diverging Mushroom-Forming Fungi Provides Insights into the Origins of Lignocellulose Decay Capabilities.</title>
        <authorList>
            <person name="Nagy L.G."/>
            <person name="Riley R."/>
            <person name="Tritt A."/>
            <person name="Adam C."/>
            <person name="Daum C."/>
            <person name="Floudas D."/>
            <person name="Sun H."/>
            <person name="Yadav J.S."/>
            <person name="Pangilinan J."/>
            <person name="Larsson K.H."/>
            <person name="Matsuura K."/>
            <person name="Barry K."/>
            <person name="Labutti K."/>
            <person name="Kuo R."/>
            <person name="Ohm R.A."/>
            <person name="Bhattacharya S.S."/>
            <person name="Shirouzu T."/>
            <person name="Yoshinaga Y."/>
            <person name="Martin F.M."/>
            <person name="Grigoriev I.V."/>
            <person name="Hibbett D.S."/>
        </authorList>
    </citation>
    <scope>NUCLEOTIDE SEQUENCE [LARGE SCALE GENOMIC DNA]</scope>
    <source>
        <strain evidence="2 3">HHB12029</strain>
    </source>
</reference>
<proteinExistence type="predicted"/>
<evidence type="ECO:0000256" key="1">
    <source>
        <dbReference type="SAM" id="SignalP"/>
    </source>
</evidence>
<sequence>MFAKSQLIAVLVALPFALAAPHPGPGPVCNKNPLTVTNYTEGPGGRGGVATSVSFDVASPDIGTTSSFSCSGASPGARAPKTGTCSNGGSFTLAGALGPLTVTIPRTCGTLTSLTATGSPNDCDIFGATLNCPPFELDVVN</sequence>
<dbReference type="Proteomes" id="UP000077266">
    <property type="component" value="Unassembled WGS sequence"/>
</dbReference>
<accession>A0A165KFD2</accession>
<feature type="signal peptide" evidence="1">
    <location>
        <begin position="1"/>
        <end position="19"/>
    </location>
</feature>
<feature type="chain" id="PRO_5007860785" evidence="1">
    <location>
        <begin position="20"/>
        <end position="141"/>
    </location>
</feature>
<keyword evidence="3" id="KW-1185">Reference proteome</keyword>
<evidence type="ECO:0000313" key="2">
    <source>
        <dbReference type="EMBL" id="KZV96251.1"/>
    </source>
</evidence>